<organism evidence="3 4">
    <name type="scientific">Deinococcus arenae</name>
    <dbReference type="NCBI Taxonomy" id="1452751"/>
    <lineage>
        <taxon>Bacteria</taxon>
        <taxon>Thermotogati</taxon>
        <taxon>Deinococcota</taxon>
        <taxon>Deinococci</taxon>
        <taxon>Deinococcales</taxon>
        <taxon>Deinococcaceae</taxon>
        <taxon>Deinococcus</taxon>
    </lineage>
</organism>
<accession>A0A8H9GQC3</accession>
<feature type="transmembrane region" description="Helical" evidence="2">
    <location>
        <begin position="830"/>
        <end position="848"/>
    </location>
</feature>
<feature type="transmembrane region" description="Helical" evidence="2">
    <location>
        <begin position="495"/>
        <end position="513"/>
    </location>
</feature>
<feature type="transmembrane region" description="Helical" evidence="2">
    <location>
        <begin position="578"/>
        <end position="608"/>
    </location>
</feature>
<keyword evidence="2" id="KW-1133">Transmembrane helix</keyword>
<feature type="transmembrane region" description="Helical" evidence="2">
    <location>
        <begin position="173"/>
        <end position="191"/>
    </location>
</feature>
<feature type="transmembrane region" description="Helical" evidence="2">
    <location>
        <begin position="780"/>
        <end position="801"/>
    </location>
</feature>
<sequence>MALLTELLFGTLLIVLVVRSVRTERKLDEALRRLDALRRAAPPAPEAAALEPAASGAAPVPPAAAVPRPDLSPLAPQWAAPASPAAPGPVTPLHPGGQWPEPVDAALIAQATPAELAAPPVWPDDPPRPPRRRWLAGVDLGAPAFSRARMSVIGGGLVIAGLAWTLRSLALPGWTTLAAVYAFAALLWWTARGVPQPVAGALRGLGYAAAALGLGGLAQHLGAVGPGAVMAGLLLLSALMARRSVQAGEPLLAAMAGAGAAVSSWMLGDDLGAWAPLVMGLSGLIPALAVPALLRVLAADAPDPGQVAPGLPRVSSLVLTLLIAAGLPAGQFVAALAHVPGPLTLPGALHLTGPGPWAWLAGTLLACGSAAALLRWGARLPLPQDTGATSQDGAAAPPALLLGAALAAATPLLVAAAALGGGAQLNLNALPGLLVLCAAGVALSGWAWRTQRAQLASGHPAAADVAGAVAGGATAGTTSLAAAALLGALGARSRPLAFTGLGLALGAVGLAARSRTWARVGVALTALSALVAAALTASGLVSAPALVWATVAALLGGWGLAGRLGHRGWAPEARAQSLGLGLAATVFALGGALEAAGTILLLGAALWAEATTRGRLTFGAGGAPLTPLRAGAQLAVLGSTVLLALGTWGAGLQPGVTGGALGLAALTGSLLALLASRADPSPARPAQPRPALPLAPASQQAAWAGTGLLLFTLGLWLGLDGVSSVGLALAALAVAGHRLNLRRAATLSRSALAVGAGVVGAAVLSGLLSRAADPGRGTDVAASWFALPLAALALLAGWALLHTPTGRRLWTHWTPPAASLPPLPARVWRAPLIGGGVALGVSALWLLLPASAGLRLDGPLGTLGSLGALITGVLVALGAWRWGGVGRGGARPLWDMGVGVGAAAGVKAALLDARLYELPRVATGLAVLVTGLALLLLAVRAPRPDAGEGQEGQEEDSGAGRVPQPGPAT</sequence>
<feature type="transmembrane region" description="Helical" evidence="2">
    <location>
        <begin position="251"/>
        <end position="268"/>
    </location>
</feature>
<feature type="transmembrane region" description="Helical" evidence="2">
    <location>
        <begin position="399"/>
        <end position="423"/>
    </location>
</feature>
<feature type="transmembrane region" description="Helical" evidence="2">
    <location>
        <begin position="860"/>
        <end position="880"/>
    </location>
</feature>
<feature type="transmembrane region" description="Helical" evidence="2">
    <location>
        <begin position="317"/>
        <end position="337"/>
    </location>
</feature>
<dbReference type="EMBL" id="BMQG01000007">
    <property type="protein sequence ID" value="GGM46951.1"/>
    <property type="molecule type" value="Genomic_DNA"/>
</dbReference>
<protein>
    <submittedName>
        <fullName evidence="3">Uncharacterized protein</fullName>
    </submittedName>
</protein>
<feature type="transmembrane region" description="Helical" evidence="2">
    <location>
        <begin position="546"/>
        <end position="566"/>
    </location>
</feature>
<feature type="region of interest" description="Disordered" evidence="1">
    <location>
        <begin position="944"/>
        <end position="969"/>
    </location>
</feature>
<feature type="region of interest" description="Disordered" evidence="1">
    <location>
        <begin position="43"/>
        <end position="97"/>
    </location>
</feature>
<feature type="transmembrane region" description="Helical" evidence="2">
    <location>
        <begin position="211"/>
        <end position="239"/>
    </location>
</feature>
<feature type="transmembrane region" description="Helical" evidence="2">
    <location>
        <begin position="747"/>
        <end position="768"/>
    </location>
</feature>
<evidence type="ECO:0000256" key="2">
    <source>
        <dbReference type="SAM" id="Phobius"/>
    </source>
</evidence>
<feature type="transmembrane region" description="Helical" evidence="2">
    <location>
        <begin position="520"/>
        <end position="540"/>
    </location>
</feature>
<comment type="caution">
    <text evidence="3">The sequence shown here is derived from an EMBL/GenBank/DDBJ whole genome shotgun (WGS) entry which is preliminary data.</text>
</comment>
<feature type="transmembrane region" description="Helical" evidence="2">
    <location>
        <begin position="628"/>
        <end position="648"/>
    </location>
</feature>
<dbReference type="Proteomes" id="UP000600547">
    <property type="component" value="Unassembled WGS sequence"/>
</dbReference>
<feature type="compositionally biased region" description="Low complexity" evidence="1">
    <location>
        <begin position="46"/>
        <end position="58"/>
    </location>
</feature>
<dbReference type="AlphaFoldDB" id="A0A8H9GQC3"/>
<keyword evidence="2" id="KW-0812">Transmembrane</keyword>
<keyword evidence="4" id="KW-1185">Reference proteome</keyword>
<feature type="transmembrane region" description="Helical" evidence="2">
    <location>
        <begin position="655"/>
        <end position="675"/>
    </location>
</feature>
<reference evidence="4" key="1">
    <citation type="journal article" date="2019" name="Int. J. Syst. Evol. Microbiol.">
        <title>The Global Catalogue of Microorganisms (GCM) 10K type strain sequencing project: providing services to taxonomists for standard genome sequencing and annotation.</title>
        <authorList>
            <consortium name="The Broad Institute Genomics Platform"/>
            <consortium name="The Broad Institute Genome Sequencing Center for Infectious Disease"/>
            <person name="Wu L."/>
            <person name="Ma J."/>
        </authorList>
    </citation>
    <scope>NUCLEOTIDE SEQUENCE [LARGE SCALE GENOMIC DNA]</scope>
    <source>
        <strain evidence="4">JCM 31047</strain>
    </source>
</reference>
<feature type="transmembrane region" description="Helical" evidence="2">
    <location>
        <begin position="892"/>
        <end position="910"/>
    </location>
</feature>
<feature type="transmembrane region" description="Helical" evidence="2">
    <location>
        <begin position="713"/>
        <end position="735"/>
    </location>
</feature>
<proteinExistence type="predicted"/>
<evidence type="ECO:0000313" key="3">
    <source>
        <dbReference type="EMBL" id="GGM46951.1"/>
    </source>
</evidence>
<feature type="compositionally biased region" description="Low complexity" evidence="1">
    <location>
        <begin position="65"/>
        <end position="83"/>
    </location>
</feature>
<feature type="transmembrane region" description="Helical" evidence="2">
    <location>
        <begin position="429"/>
        <end position="449"/>
    </location>
</feature>
<evidence type="ECO:0000256" key="1">
    <source>
        <dbReference type="SAM" id="MobiDB-lite"/>
    </source>
</evidence>
<feature type="transmembrane region" description="Helical" evidence="2">
    <location>
        <begin position="922"/>
        <end position="939"/>
    </location>
</feature>
<feature type="transmembrane region" description="Helical" evidence="2">
    <location>
        <begin position="274"/>
        <end position="297"/>
    </location>
</feature>
<name>A0A8H9GQC3_9DEIO</name>
<feature type="transmembrane region" description="Helical" evidence="2">
    <location>
        <begin position="357"/>
        <end position="378"/>
    </location>
</feature>
<keyword evidence="2" id="KW-0472">Membrane</keyword>
<dbReference type="RefSeq" id="WP_110828848.1">
    <property type="nucleotide sequence ID" value="NZ_BMQG01000007.1"/>
</dbReference>
<evidence type="ECO:0000313" key="4">
    <source>
        <dbReference type="Proteomes" id="UP000600547"/>
    </source>
</evidence>
<gene>
    <name evidence="3" type="ORF">GCM10008956_23880</name>
</gene>
<feature type="transmembrane region" description="Helical" evidence="2">
    <location>
        <begin position="461"/>
        <end position="489"/>
    </location>
</feature>